<dbReference type="GO" id="GO:0005525">
    <property type="term" value="F:GTP binding"/>
    <property type="evidence" value="ECO:0007669"/>
    <property type="project" value="UniProtKB-UniRule"/>
</dbReference>
<accession>A0A0F7FHS7</accession>
<evidence type="ECO:0000256" key="8">
    <source>
        <dbReference type="ARBA" id="ARBA00022917"/>
    </source>
</evidence>
<keyword evidence="2 10" id="KW-0963">Cytoplasm</keyword>
<keyword evidence="4 10" id="KW-0547">Nucleotide-binding</keyword>
<dbReference type="FunFam" id="3.40.50.300:FF:000255">
    <property type="entry name" value="Elongation factor 1-alpha"/>
    <property type="match status" value="1"/>
</dbReference>
<keyword evidence="6 10" id="KW-0378">Hydrolase</keyword>
<feature type="domain" description="Tr-type G" evidence="11">
    <location>
        <begin position="5"/>
        <end position="227"/>
    </location>
</feature>
<dbReference type="HAMAP" id="MF_00118_A">
    <property type="entry name" value="EF_Tu_A"/>
    <property type="match status" value="1"/>
</dbReference>
<dbReference type="PROSITE" id="PS51722">
    <property type="entry name" value="G_TR_2"/>
    <property type="match status" value="1"/>
</dbReference>
<dbReference type="Pfam" id="PF22594">
    <property type="entry name" value="GTP-eEF1A_C"/>
    <property type="match status" value="1"/>
</dbReference>
<dbReference type="GO" id="GO:0003924">
    <property type="term" value="F:GTPase activity"/>
    <property type="evidence" value="ECO:0007669"/>
    <property type="project" value="UniProtKB-UniRule"/>
</dbReference>
<dbReference type="CDD" id="cd01883">
    <property type="entry name" value="EF1_alpha"/>
    <property type="match status" value="1"/>
</dbReference>
<dbReference type="InterPro" id="IPR031157">
    <property type="entry name" value="G_TR_CS"/>
</dbReference>
<protein>
    <recommendedName>
        <fullName evidence="10">Elongation factor 1-alpha</fullName>
        <shortName evidence="10">EF-1-alpha</shortName>
        <ecNumber evidence="10">3.6.5.3</ecNumber>
    </recommendedName>
    <alternativeName>
        <fullName evidence="10">Elongation factor Tu</fullName>
        <shortName evidence="10">EF-Tu</shortName>
    </alternativeName>
</protein>
<dbReference type="PRINTS" id="PR00315">
    <property type="entry name" value="ELONGATNFCT"/>
</dbReference>
<dbReference type="Gene3D" id="3.40.50.300">
    <property type="entry name" value="P-loop containing nucleotide triphosphate hydrolases"/>
    <property type="match status" value="1"/>
</dbReference>
<dbReference type="Pfam" id="PF00009">
    <property type="entry name" value="GTP_EFTU"/>
    <property type="match status" value="1"/>
</dbReference>
<dbReference type="HOGENOM" id="CLU_007265_3_5_2"/>
<evidence type="ECO:0000256" key="1">
    <source>
        <dbReference type="ARBA" id="ARBA00004496"/>
    </source>
</evidence>
<feature type="binding site" evidence="10">
    <location>
        <begin position="153"/>
        <end position="156"/>
    </location>
    <ligand>
        <name>GTP</name>
        <dbReference type="ChEBI" id="CHEBI:37565"/>
    </ligand>
</feature>
<dbReference type="FunFam" id="2.40.30.10:FF:000003">
    <property type="entry name" value="Elongation factor 1-alpha"/>
    <property type="match status" value="1"/>
</dbReference>
<dbReference type="InterPro" id="IPR004161">
    <property type="entry name" value="EFTu-like_2"/>
</dbReference>
<dbReference type="Proteomes" id="UP000067434">
    <property type="component" value="Chromosome"/>
</dbReference>
<evidence type="ECO:0000256" key="3">
    <source>
        <dbReference type="ARBA" id="ARBA00022723"/>
    </source>
</evidence>
<dbReference type="FunFam" id="2.40.30.10:FF:000005">
    <property type="entry name" value="Elongation factor 1-alpha"/>
    <property type="match status" value="1"/>
</dbReference>
<dbReference type="PATRIC" id="fig|1550241.5.peg.1237"/>
<dbReference type="SUPFAM" id="SSF50465">
    <property type="entry name" value="EF-Tu/eEF-1alpha/eIF2-gamma C-terminal domain"/>
    <property type="match status" value="1"/>
</dbReference>
<dbReference type="STRING" id="1550241.MA03_05915"/>
<dbReference type="NCBIfam" id="NF008969">
    <property type="entry name" value="PRK12317.1"/>
    <property type="match status" value="1"/>
</dbReference>
<evidence type="ECO:0000313" key="13">
    <source>
        <dbReference type="Proteomes" id="UP000067434"/>
    </source>
</evidence>
<evidence type="ECO:0000256" key="2">
    <source>
        <dbReference type="ARBA" id="ARBA00022490"/>
    </source>
</evidence>
<feature type="binding site" evidence="10">
    <location>
        <begin position="14"/>
        <end position="21"/>
    </location>
    <ligand>
        <name>GTP</name>
        <dbReference type="ChEBI" id="CHEBI:37565"/>
    </ligand>
</feature>
<evidence type="ECO:0000256" key="9">
    <source>
        <dbReference type="ARBA" id="ARBA00023134"/>
    </source>
</evidence>
<dbReference type="KEGG" id="thf:MA03_05915"/>
<evidence type="ECO:0000256" key="10">
    <source>
        <dbReference type="HAMAP-Rule" id="MF_00118"/>
    </source>
</evidence>
<dbReference type="RefSeq" id="WP_052884380.1">
    <property type="nucleotide sequence ID" value="NZ_CP009961.1"/>
</dbReference>
<dbReference type="SUPFAM" id="SSF52540">
    <property type="entry name" value="P-loop containing nucleoside triphosphate hydrolases"/>
    <property type="match status" value="1"/>
</dbReference>
<dbReference type="GO" id="GO:0005737">
    <property type="term" value="C:cytoplasm"/>
    <property type="evidence" value="ECO:0007669"/>
    <property type="project" value="UniProtKB-SubCell"/>
</dbReference>
<evidence type="ECO:0000313" key="12">
    <source>
        <dbReference type="EMBL" id="AKG38883.1"/>
    </source>
</evidence>
<evidence type="ECO:0000256" key="4">
    <source>
        <dbReference type="ARBA" id="ARBA00022741"/>
    </source>
</evidence>
<keyword evidence="8 10" id="KW-0648">Protein biosynthesis</keyword>
<dbReference type="EMBL" id="CP009961">
    <property type="protein sequence ID" value="AKG38883.1"/>
    <property type="molecule type" value="Genomic_DNA"/>
</dbReference>
<dbReference type="CDD" id="cd03705">
    <property type="entry name" value="EF1_alpha_III"/>
    <property type="match status" value="1"/>
</dbReference>
<keyword evidence="7 10" id="KW-0460">Magnesium</keyword>
<feature type="binding site" evidence="10">
    <location>
        <begin position="91"/>
        <end position="95"/>
    </location>
    <ligand>
        <name>GTP</name>
        <dbReference type="ChEBI" id="CHEBI:37565"/>
    </ligand>
</feature>
<keyword evidence="13" id="KW-1185">Reference proteome</keyword>
<dbReference type="InterPro" id="IPR005225">
    <property type="entry name" value="Small_GTP-bd"/>
</dbReference>
<dbReference type="NCBIfam" id="TIGR00483">
    <property type="entry name" value="EF-1_alpha"/>
    <property type="match status" value="1"/>
</dbReference>
<dbReference type="SUPFAM" id="SSF50447">
    <property type="entry name" value="Translation proteins"/>
    <property type="match status" value="1"/>
</dbReference>
<dbReference type="AlphaFoldDB" id="A0A0F7FHS7"/>
<dbReference type="InterPro" id="IPR009001">
    <property type="entry name" value="Transl_elong_EF1A/Init_IF2_C"/>
</dbReference>
<dbReference type="Gene3D" id="2.40.30.10">
    <property type="entry name" value="Translation factors"/>
    <property type="match status" value="2"/>
</dbReference>
<sequence>MSEKKPHLNLVVIGHIDHGKSTTMGRLLYEIGAVDPRTIQQYEEEAKKLGRESFKYAWVLDRLKEERERGITIDLGFYKFETKKYFFTLIDAPGHRDFVKNMITGASQADAAILVVSAKEGEFEAGISPAGQTREHIFLAKTMGVDQLVVAINKMDTVNYSQQRYEDIKNQLSRLLRMVGYKLEEIHFVPISAWEGVNIVKRSPEKTPWYNGPSLYEALDTFKEPPRPIDKPLRIPIQDVYSIKGVGTVPVGRVETGVLRVGDKIIINPPKAVGEVKSIETHHTPIQEAIPGDNIGFNVKGVEKSQIRRGDVVGPTTNPPTVVDEFIGRIFVLFHPTAIAAGYTPVLHVHTATVPVTFEELLQKLDPRTGSVAEEKPQYIKQGDSAIVRFKPRKPVVVEKYSDFPPLGRFAVRDSGRTIAAGVVIDVKKAEGY</sequence>
<dbReference type="InterPro" id="IPR027417">
    <property type="entry name" value="P-loop_NTPase"/>
</dbReference>
<comment type="catalytic activity">
    <reaction evidence="10">
        <text>GTP + H2O = GDP + phosphate + H(+)</text>
        <dbReference type="Rhea" id="RHEA:19669"/>
        <dbReference type="ChEBI" id="CHEBI:15377"/>
        <dbReference type="ChEBI" id="CHEBI:15378"/>
        <dbReference type="ChEBI" id="CHEBI:37565"/>
        <dbReference type="ChEBI" id="CHEBI:43474"/>
        <dbReference type="ChEBI" id="CHEBI:58189"/>
        <dbReference type="EC" id="3.6.5.3"/>
    </reaction>
</comment>
<keyword evidence="3 10" id="KW-0479">Metal-binding</keyword>
<dbReference type="PROSITE" id="PS00301">
    <property type="entry name" value="G_TR_1"/>
    <property type="match status" value="1"/>
</dbReference>
<evidence type="ECO:0000256" key="7">
    <source>
        <dbReference type="ARBA" id="ARBA00022842"/>
    </source>
</evidence>
<dbReference type="PANTHER" id="PTHR23115">
    <property type="entry name" value="TRANSLATION FACTOR"/>
    <property type="match status" value="1"/>
</dbReference>
<organism evidence="12 13">
    <name type="scientific">Infirmifilum uzonense</name>
    <dbReference type="NCBI Taxonomy" id="1550241"/>
    <lineage>
        <taxon>Archaea</taxon>
        <taxon>Thermoproteota</taxon>
        <taxon>Thermoprotei</taxon>
        <taxon>Thermofilales</taxon>
        <taxon>Thermofilaceae</taxon>
        <taxon>Infirmifilum</taxon>
    </lineage>
</organism>
<reference evidence="12 13" key="1">
    <citation type="journal article" date="2015" name="Stand. Genomic Sci.">
        <title>Complete genome sequence of and proposal of Thermofilum uzonense sp. nov. a novel hyperthermophilic crenarchaeon and emended description of the genus Thermofilum.</title>
        <authorList>
            <person name="Toshchakov S.V."/>
            <person name="Korzhenkov A.A."/>
            <person name="Samarov N.I."/>
            <person name="Mazunin I.O."/>
            <person name="Mozhey O.I."/>
            <person name="Shmyr I.S."/>
            <person name="Derbikova K.S."/>
            <person name="Taranov E.A."/>
            <person name="Dominova I.N."/>
            <person name="Bonch-Osmolovskaya E.A."/>
            <person name="Patrushev M.V."/>
            <person name="Podosokorskaya O.A."/>
            <person name="Kublanov I.V."/>
        </authorList>
    </citation>
    <scope>NUCLEOTIDE SEQUENCE [LARGE SCALE GENOMIC DNA]</scope>
    <source>
        <strain evidence="12 13">1807-2</strain>
    </source>
</reference>
<dbReference type="InterPro" id="IPR000795">
    <property type="entry name" value="T_Tr_GTP-bd_dom"/>
</dbReference>
<comment type="subcellular location">
    <subcellularLocation>
        <location evidence="1 10">Cytoplasm</location>
    </subcellularLocation>
</comment>
<dbReference type="InterPro" id="IPR009000">
    <property type="entry name" value="Transl_B-barrel_sf"/>
</dbReference>
<proteinExistence type="inferred from homology"/>
<evidence type="ECO:0000259" key="11">
    <source>
        <dbReference type="PROSITE" id="PS51722"/>
    </source>
</evidence>
<name>A0A0F7FHS7_9CREN</name>
<keyword evidence="5 10" id="KW-0251">Elongation factor</keyword>
<dbReference type="CDD" id="cd03693">
    <property type="entry name" value="EF1_alpha_II"/>
    <property type="match status" value="1"/>
</dbReference>
<comment type="similarity">
    <text evidence="10">Belongs to the TRAFAC class translation factor GTPase superfamily. Classic translation factor GTPase family. EF-Tu/EF-1A subfamily.</text>
</comment>
<keyword evidence="9 10" id="KW-0342">GTP-binding</keyword>
<feature type="binding site" evidence="10">
    <location>
        <position position="21"/>
    </location>
    <ligand>
        <name>Mg(2+)</name>
        <dbReference type="ChEBI" id="CHEBI:18420"/>
    </ligand>
</feature>
<dbReference type="Pfam" id="PF03144">
    <property type="entry name" value="GTP_EFTU_D2"/>
    <property type="match status" value="1"/>
</dbReference>
<dbReference type="InterPro" id="IPR054696">
    <property type="entry name" value="GTP-eEF1A_C"/>
</dbReference>
<dbReference type="InterPro" id="IPR004539">
    <property type="entry name" value="Transl_elong_EF1A_euk/arc"/>
</dbReference>
<comment type="function">
    <text evidence="10">GTP hydrolase that promotes the GTP-dependent binding of aminoacyl-tRNA to the A-site of ribosomes during protein biosynthesis.</text>
</comment>
<dbReference type="OrthoDB" id="371718at2157"/>
<dbReference type="EC" id="3.6.5.3" evidence="10"/>
<evidence type="ECO:0000256" key="6">
    <source>
        <dbReference type="ARBA" id="ARBA00022801"/>
    </source>
</evidence>
<dbReference type="InterPro" id="IPR050100">
    <property type="entry name" value="TRAFAC_GTPase_members"/>
</dbReference>
<dbReference type="GO" id="GO:0000287">
    <property type="term" value="F:magnesium ion binding"/>
    <property type="evidence" value="ECO:0007669"/>
    <property type="project" value="UniProtKB-UniRule"/>
</dbReference>
<evidence type="ECO:0000256" key="5">
    <source>
        <dbReference type="ARBA" id="ARBA00022768"/>
    </source>
</evidence>
<gene>
    <name evidence="10 12" type="primary">tuf</name>
    <name evidence="12" type="synonym">ef1a</name>
    <name evidence="12" type="ORF">MA03_05915</name>
</gene>
<dbReference type="NCBIfam" id="TIGR00231">
    <property type="entry name" value="small_GTP"/>
    <property type="match status" value="1"/>
</dbReference>
<dbReference type="GeneID" id="25401748"/>
<dbReference type="GO" id="GO:0003746">
    <property type="term" value="F:translation elongation factor activity"/>
    <property type="evidence" value="ECO:0007669"/>
    <property type="project" value="UniProtKB-UniRule"/>
</dbReference>